<dbReference type="OrthoDB" id="3876026at2759"/>
<proteinExistence type="predicted"/>
<evidence type="ECO:0000313" key="2">
    <source>
        <dbReference type="EMBL" id="PSK51775.1"/>
    </source>
</evidence>
<dbReference type="EMBL" id="NHZQ01000121">
    <property type="protein sequence ID" value="PSK51775.1"/>
    <property type="molecule type" value="Genomic_DNA"/>
</dbReference>
<evidence type="ECO:0000313" key="3">
    <source>
        <dbReference type="Proteomes" id="UP000243723"/>
    </source>
</evidence>
<sequence length="472" mass="53095">MDQSILWDPLRPGAQERTGPTAWISLLETLRNAITNEPLPFTRLSRIDDVRETIASISHEHKKPEQASILQPPATINANQKFADIWDNISKKDSLLGEPSTSRTTTTQQGTGSSTPFDQSTTSDEAQSLRIASAPTSPSSATLGTRRSPALLAFKQTLRLILTESGPTFAGSFDAFLAARAEAFHILMKRGLMRKPTHEQNLNTIIHIWATNVLSRERADRLSRLTGSGAPKPFKFPPPDEEAEKRRAICEAESENLAKVFDAYRAYGHLMHHPILQNMHLSNFYRYFWMLSEEIERQDSPIRKIVVKHGLAASKNQGPTGAAFPWVMYRLEGVKPGKGKTKPPLEIKFYNLIQIGRFIFSMQRTMGKGALAMITSGSLVKYLPLDSRAFLHVTEAIKEKIPETVQICEKLGERLVEPVIQQQYVVSRETPPLNELTFLEYIDVLLPENGEDEYYEPAEPFEFHAEEFPPLG</sequence>
<organism evidence="2 3">
    <name type="scientific">Elsinoe australis</name>
    <dbReference type="NCBI Taxonomy" id="40998"/>
    <lineage>
        <taxon>Eukaryota</taxon>
        <taxon>Fungi</taxon>
        <taxon>Dikarya</taxon>
        <taxon>Ascomycota</taxon>
        <taxon>Pezizomycotina</taxon>
        <taxon>Dothideomycetes</taxon>
        <taxon>Dothideomycetidae</taxon>
        <taxon>Myriangiales</taxon>
        <taxon>Elsinoaceae</taxon>
        <taxon>Elsinoe</taxon>
    </lineage>
</organism>
<comment type="caution">
    <text evidence="2">The sequence shown here is derived from an EMBL/GenBank/DDBJ whole genome shotgun (WGS) entry which is preliminary data.</text>
</comment>
<protein>
    <submittedName>
        <fullName evidence="2">Ribonucleoside-diphosphate reductase small chain</fullName>
    </submittedName>
</protein>
<feature type="compositionally biased region" description="Low complexity" evidence="1">
    <location>
        <begin position="100"/>
        <end position="115"/>
    </location>
</feature>
<dbReference type="AlphaFoldDB" id="A0A2P7ZU82"/>
<evidence type="ECO:0000256" key="1">
    <source>
        <dbReference type="SAM" id="MobiDB-lite"/>
    </source>
</evidence>
<keyword evidence="3" id="KW-1185">Reference proteome</keyword>
<name>A0A2P7ZU82_9PEZI</name>
<accession>A0A2P7ZU82</accession>
<reference evidence="2 3" key="1">
    <citation type="submission" date="2017-05" db="EMBL/GenBank/DDBJ databases">
        <title>Draft genome sequence of Elsinoe australis.</title>
        <authorList>
            <person name="Cheng Q."/>
        </authorList>
    </citation>
    <scope>NUCLEOTIDE SEQUENCE [LARGE SCALE GENOMIC DNA]</scope>
    <source>
        <strain evidence="2 3">NL1</strain>
    </source>
</reference>
<feature type="compositionally biased region" description="Low complexity" evidence="1">
    <location>
        <begin position="132"/>
        <end position="142"/>
    </location>
</feature>
<feature type="region of interest" description="Disordered" evidence="1">
    <location>
        <begin position="224"/>
        <end position="243"/>
    </location>
</feature>
<feature type="region of interest" description="Disordered" evidence="1">
    <location>
        <begin position="94"/>
        <end position="144"/>
    </location>
</feature>
<gene>
    <name evidence="2" type="ORF">B9Z65_3042</name>
</gene>
<feature type="compositionally biased region" description="Polar residues" evidence="1">
    <location>
        <begin position="116"/>
        <end position="126"/>
    </location>
</feature>
<dbReference type="Proteomes" id="UP000243723">
    <property type="component" value="Unassembled WGS sequence"/>
</dbReference>